<comment type="similarity">
    <text evidence="2">Belongs to the endoribonuclease YbeY family.</text>
</comment>
<dbReference type="SUPFAM" id="SSF55486">
    <property type="entry name" value="Metalloproteases ('zincins'), catalytic domain"/>
    <property type="match status" value="2"/>
</dbReference>
<keyword evidence="6" id="KW-0378">Hydrolase</keyword>
<organism evidence="8 9">
    <name type="scientific">Cyclostephanos tholiformis</name>
    <dbReference type="NCBI Taxonomy" id="382380"/>
    <lineage>
        <taxon>Eukaryota</taxon>
        <taxon>Sar</taxon>
        <taxon>Stramenopiles</taxon>
        <taxon>Ochrophyta</taxon>
        <taxon>Bacillariophyta</taxon>
        <taxon>Coscinodiscophyceae</taxon>
        <taxon>Thalassiosirophycidae</taxon>
        <taxon>Stephanodiscales</taxon>
        <taxon>Stephanodiscaceae</taxon>
        <taxon>Cyclostephanos</taxon>
    </lineage>
</organism>
<dbReference type="GO" id="GO:0004519">
    <property type="term" value="F:endonuclease activity"/>
    <property type="evidence" value="ECO:0007669"/>
    <property type="project" value="UniProtKB-KW"/>
</dbReference>
<comment type="cofactor">
    <cofactor evidence="1">
        <name>Zn(2+)</name>
        <dbReference type="ChEBI" id="CHEBI:29105"/>
    </cofactor>
</comment>
<dbReference type="InterPro" id="IPR023091">
    <property type="entry name" value="MetalPrtase_cat_dom_sf_prd"/>
</dbReference>
<name>A0ABD3RY47_9STRA</name>
<evidence type="ECO:0000256" key="5">
    <source>
        <dbReference type="ARBA" id="ARBA00022759"/>
    </source>
</evidence>
<proteinExistence type="inferred from homology"/>
<sequence>MWRSSTRLSSVAIPVFLRTKTLSSSWRDSVNTINDRHHSSTRLFGSNPNKPNAKPGRIFLSDDRDLTESSLTIDLGALHRTIETTRDIIGYPTYDVSLSLVDDSYMQELNMATRGVNAPTDVLSFCFQDNFLKPGVLGEVQFDFGDYYNLGDMIVDVDYIKRKCDSDRAAHDTAGEDVRKVKVGGDEMMEGEVVSERVVVDSPIDGSGTNVHPRNEGVEDDDDDFEYEYMEVEVDEYDDRGVAPAMQYIYDPEIRIHMLIVHGMLHLVGYDHIEDDDYELMVVREDEVMAELKQRLGDDFGLSRGRALPER</sequence>
<keyword evidence="7" id="KW-0862">Zinc</keyword>
<keyword evidence="9" id="KW-1185">Reference proteome</keyword>
<evidence type="ECO:0000256" key="3">
    <source>
        <dbReference type="ARBA" id="ARBA00022722"/>
    </source>
</evidence>
<dbReference type="Pfam" id="PF02130">
    <property type="entry name" value="YbeY"/>
    <property type="match status" value="2"/>
</dbReference>
<dbReference type="PROSITE" id="PS01306">
    <property type="entry name" value="UPF0054"/>
    <property type="match status" value="1"/>
</dbReference>
<dbReference type="Proteomes" id="UP001530377">
    <property type="component" value="Unassembled WGS sequence"/>
</dbReference>
<dbReference type="InterPro" id="IPR020549">
    <property type="entry name" value="YbeY_CS"/>
</dbReference>
<dbReference type="PANTHER" id="PTHR46986:SF1">
    <property type="entry name" value="ENDORIBONUCLEASE YBEY, CHLOROPLASTIC"/>
    <property type="match status" value="1"/>
</dbReference>
<dbReference type="AlphaFoldDB" id="A0ABD3RY47"/>
<evidence type="ECO:0000256" key="7">
    <source>
        <dbReference type="ARBA" id="ARBA00022833"/>
    </source>
</evidence>
<protein>
    <submittedName>
        <fullName evidence="8">Uncharacterized protein</fullName>
    </submittedName>
</protein>
<comment type="caution">
    <text evidence="8">The sequence shown here is derived from an EMBL/GenBank/DDBJ whole genome shotgun (WGS) entry which is preliminary data.</text>
</comment>
<keyword evidence="3" id="KW-0540">Nuclease</keyword>
<dbReference type="EMBL" id="JALLPB020000119">
    <property type="protein sequence ID" value="KAL3817116.1"/>
    <property type="molecule type" value="Genomic_DNA"/>
</dbReference>
<evidence type="ECO:0000313" key="8">
    <source>
        <dbReference type="EMBL" id="KAL3817116.1"/>
    </source>
</evidence>
<accession>A0ABD3RY47</accession>
<evidence type="ECO:0000313" key="9">
    <source>
        <dbReference type="Proteomes" id="UP001530377"/>
    </source>
</evidence>
<dbReference type="GO" id="GO:0016787">
    <property type="term" value="F:hydrolase activity"/>
    <property type="evidence" value="ECO:0007669"/>
    <property type="project" value="UniProtKB-KW"/>
</dbReference>
<dbReference type="InterPro" id="IPR002036">
    <property type="entry name" value="YbeY"/>
</dbReference>
<keyword evidence="5" id="KW-0255">Endonuclease</keyword>
<dbReference type="HAMAP" id="MF_00009">
    <property type="entry name" value="Endoribonucl_YbeY"/>
    <property type="match status" value="1"/>
</dbReference>
<evidence type="ECO:0000256" key="2">
    <source>
        <dbReference type="ARBA" id="ARBA00010875"/>
    </source>
</evidence>
<evidence type="ECO:0000256" key="6">
    <source>
        <dbReference type="ARBA" id="ARBA00022801"/>
    </source>
</evidence>
<keyword evidence="4" id="KW-0479">Metal-binding</keyword>
<dbReference type="Gene3D" id="3.40.390.30">
    <property type="entry name" value="Metalloproteases ('zincins'), catalytic domain"/>
    <property type="match status" value="1"/>
</dbReference>
<evidence type="ECO:0000256" key="4">
    <source>
        <dbReference type="ARBA" id="ARBA00022723"/>
    </source>
</evidence>
<dbReference type="NCBIfam" id="TIGR00043">
    <property type="entry name" value="rRNA maturation RNase YbeY"/>
    <property type="match status" value="1"/>
</dbReference>
<reference evidence="8 9" key="1">
    <citation type="submission" date="2024-10" db="EMBL/GenBank/DDBJ databases">
        <title>Updated reference genomes for cyclostephanoid diatoms.</title>
        <authorList>
            <person name="Roberts W.R."/>
            <person name="Alverson A.J."/>
        </authorList>
    </citation>
    <scope>NUCLEOTIDE SEQUENCE [LARGE SCALE GENOMIC DNA]</scope>
    <source>
        <strain evidence="8 9">AJA228-03</strain>
    </source>
</reference>
<dbReference type="GO" id="GO:0046872">
    <property type="term" value="F:metal ion binding"/>
    <property type="evidence" value="ECO:0007669"/>
    <property type="project" value="UniProtKB-KW"/>
</dbReference>
<dbReference type="PANTHER" id="PTHR46986">
    <property type="entry name" value="ENDORIBONUCLEASE YBEY, CHLOROPLASTIC"/>
    <property type="match status" value="1"/>
</dbReference>
<gene>
    <name evidence="8" type="ORF">ACHAXA_009947</name>
</gene>
<evidence type="ECO:0000256" key="1">
    <source>
        <dbReference type="ARBA" id="ARBA00001947"/>
    </source>
</evidence>